<protein>
    <submittedName>
        <fullName evidence="1">SDR family NAD(P)-dependent oxidoreductase</fullName>
    </submittedName>
</protein>
<reference evidence="1" key="1">
    <citation type="submission" date="2023-11" db="EMBL/GenBank/DDBJ databases">
        <title>Gracilibacillus pellucida a moderately halophilic bacterium isolated from saline soil in Xinjiang province.</title>
        <authorList>
            <person name="Zhang Z."/>
            <person name="Tan F."/>
            <person name="Wang Y."/>
            <person name="Xia M."/>
        </authorList>
    </citation>
    <scope>NUCLEOTIDE SEQUENCE</scope>
    <source>
        <strain evidence="1">S3-1-1</strain>
    </source>
</reference>
<evidence type="ECO:0000313" key="2">
    <source>
        <dbReference type="Proteomes" id="UP001277972"/>
    </source>
</evidence>
<comment type="caution">
    <text evidence="1">The sequence shown here is derived from an EMBL/GenBank/DDBJ whole genome shotgun (WGS) entry which is preliminary data.</text>
</comment>
<dbReference type="EMBL" id="JAWZSR010000010">
    <property type="protein sequence ID" value="MDX8047243.1"/>
    <property type="molecule type" value="Genomic_DNA"/>
</dbReference>
<keyword evidence="2" id="KW-1185">Reference proteome</keyword>
<evidence type="ECO:0000313" key="1">
    <source>
        <dbReference type="EMBL" id="MDX8047243.1"/>
    </source>
</evidence>
<dbReference type="Proteomes" id="UP001277972">
    <property type="component" value="Unassembled WGS sequence"/>
</dbReference>
<gene>
    <name evidence="1" type="ORF">SH601_14835</name>
</gene>
<sequence>MERKIKKILDLIQNGKLSPLDGKKLIEKMDQSRADETPQPDQMEADNVTDNEQYKSVVIQKPGTISSIQTQTINPKDPGKSEVQILVHAFSLNFGDLLCVKGLYPTMPQYPFSPGFEVSGVVTKTGSEVSRVKVGDEVIALAGPQLGGQSFVLNTDEALVVKKPKNLNHQEACSLPIVYLTMHHVFNKADVKRGEKILIQTATGGTGLIAVQMALQLGAEIYATVGSPEKIEYLKQLGVQHCINYRKEDFEQKVLSLTKGEGVDVVINTLSGESIQKGLNILTPKGRYLEIAMTGLKTAKQIDLSCLDNNQTFYSIDMRKMMLSNIKSVTQYLDEMYEVLEKGMIKPTIGKVFSFSDIHQAYKHLEQRENIGKVVVTTPSTLWGDKDLVKVDEQNKTYGAKVTENPKRKDIAVIGLSCQFPGAKNKEQFWSNLSQGISSIREVPKDRWDPDKYYDNDPKKLDKTNCKWGGFLDDIDQFDALFFKISGKEAELSDPQQRLLLEESWNALEDAGYANDQISNKNCSVFVGLSNGDYVEKMNEMGVHKEAQSFWGNHNSVSAARISYFLNLKGPSIAVDTACSSSLVSIHLGCQSIISGESEMALAGGAFINVTPQFHIASSNAEMLSPEGRSAAFDNDADGFVPGEGVAMLVLKSLEAAEQDGDHIYGVIKGSGINQDGTTNGIIAPSSLSQSELEQSVYEKSNINPETITYVESHGTGTKLGDPIEIDALTNAFRKSTAKTQYCAIGSVKTNIGHAATAAGVASIIKVLLSMKYKQIPPSLNFDKPNEHIDFENSPFYVNTELKDWKVKSGGKRRAAVSSFGFSGTNAHLVIEEPPPRANFSQKNPLYLVPFSARNEEGLYQQIANLEKWLLEEDEKSIADISYTLMVGRKHFGVRGGLIVRNVEELKQKLDTLLEHGKVANYTHVNSRTSSQKYDQAKEDRGMHILNDTLRGELSERQYKEKLLFLLDLYVHGYNLDWGKIYGDTRHYRLSMPTYPFQKKRFWLPSNAVPKARTVVQQADGGIERIHPLVGQNTSDLNRIQFTTRMYGSEFFLKDHVIGDKSVLPGVAFIEMGRAAGQIAGKAKVAKLKKLVWVHPFKMNNTFKDIHIKLNPRQEEVYYEVFCESNKEELLHHGKIIFEHHEQQETQPKLIDLDEVMSRCNHLSTSNEFYKAVTKRNIFLGPSFQSIQELYGNEHETLSRIKLPEVIQKENHGFELHPSIMDGAFQTALVGTKSENLYVPFSVGEIEILHSLSNVSYVYSVRTGQHDQSTTFDVDILDERGQVLVRVKKLTARKYVFDVKDSQPLYFRKVWEPAPLSFEKNPLLGNLLIFDHKEEIWQAVKSHPSLSRAILVRPGVAFREVEDDIYEICPNKYSDYIQLLSILKQKGMFPTQMLFLWAHRETADTCDDVYKQLSNGIYSVFYLSQAFQKHTTTHPLQLLYVYQLSNGLYGQPLHKAFEAFAKSVSLEQKKYLCRSLAMESITPETVLATALPELQSASNQLDVRYIQGQRLVKQMREFALNTVEDGSSPWRKHGVYLITGGLGGIGFIFAKYLAKAYKANLLLTGRSPLTEENKLKIEEIRTFGSEVTYYQSDVSNRQQIEQLMVDIKEERDSIHGILHCAGVIKDDILTNKTSDQIEQVLAPKIYGTVWLDKLTKQENLDMFVLFSSTASITGNIGQSDYAFGNSFMDHFSDHREQLRKAGQRNGKTLSINWPLWKEGGMKVEQQIETMMTQTLGMEPLETKTGIQTIEAGIGQQSNHFAVLVGKREKMKALIGDINETKQADETVSTKGDMDMELELDTDSLRQSFENDILEIVANLLKIDKEHIFPEEDLSEFGFDSLTLTELSNELNDRFQLELMPSIFFEHQTLSSVVDFLLEQLNDSVLEMYQKKIDKSTLSIESGQNISEAPDSLQANQYDVDRLPEKAKPEIDQRKRYSMTKEPVAIIGMSGKMPQSNDLDTFWQHIEEGKDLITEIPANRWDWKEIYGDPATQANKTNIKWGGFMKDVDKFDSLFFGISPKEAELMDPQQRILMETVWETIEDAGYKASDLSGTKTGIFVGVASTDYGYLQENSEIQAQTSTGMSHCILTNRISYFLNLHGPSEPIDTACSSSLVAIHRAVEQIQSGQCDLAIAGGINVMVSPTLYISFNKAGMLCEDGKCKTFDKDANGYVRGEGVATLLLKPLSKAEIDGDHIYGVIKGSAVNHGGRANSLTAPNPNAQSDLIVRAWREANLDPSTVSYIEAHGTGTPLGDPVEINGLKKAFDQLYKDWGKKIPEKPSCGLGSVKTNVGHLESAAGIAGVCKVLLAMKNNILPASINFNHLNPYIKLDDSPFYITDQKSNWKRMKDEYQQPIPRRAGISSFGFGGVNAHVVIEEYQPRPSRHLNPDNEGQIIILSAHNEDCLKEYAANLANTLNESANLRDIAYTLQIGREEMEVRLALVVDSIGELKERLNQYCMERESVDQLYCGIVTAQHTKRLSAAKENKQDELIRLMKEKQYDKLAKLWITGEKIDWERLHTGHQLYRVSLPTYPFERKRHWLPKTASENSQNMDHPNDIASIHPLIDRNESTMSAIKFVKSLRGSEFVLSDHALNQQKVLPGVATLEMALITGSKVLENKIDKITNIVWIHPVTVSENQNQDIFVYIHGEKDKCEFEVCMKGEEGQEILHSQGELHMKTDSSVPSTEWIDLDDIEQRLSHSMTREQCYEAFKGAGLTYGPSFKGIQKLSYNESESLALIELPDVIQSNFGKFVLHPSLMDAAVQSVIGILGLAQTQALSVPYALEEVQIISELTQKCYAYVTYAREQSTKNHHKFDILILDRSGKLLVKLENLSVRSYQQEIIATNRDQRGIDDNNIVIKELLKQLELGQIDADEANKLMEEISYE</sequence>
<accession>A0ACC6M8M1</accession>
<name>A0ACC6M8M1_9BACI</name>
<organism evidence="1 2">
    <name type="scientific">Gracilibacillus pellucidus</name>
    <dbReference type="NCBI Taxonomy" id="3095368"/>
    <lineage>
        <taxon>Bacteria</taxon>
        <taxon>Bacillati</taxon>
        <taxon>Bacillota</taxon>
        <taxon>Bacilli</taxon>
        <taxon>Bacillales</taxon>
        <taxon>Bacillaceae</taxon>
        <taxon>Gracilibacillus</taxon>
    </lineage>
</organism>
<proteinExistence type="predicted"/>